<dbReference type="GO" id="GO:0005886">
    <property type="term" value="C:plasma membrane"/>
    <property type="evidence" value="ECO:0007669"/>
    <property type="project" value="UniProtKB-SubCell"/>
</dbReference>
<dbReference type="Pfam" id="PF01219">
    <property type="entry name" value="DAGK_prokar"/>
    <property type="match status" value="1"/>
</dbReference>
<evidence type="ECO:0000256" key="12">
    <source>
        <dbReference type="ARBA" id="ARBA00022777"/>
    </source>
</evidence>
<feature type="binding site" evidence="21">
    <location>
        <position position="81"/>
    </location>
    <ligand>
        <name>substrate</name>
    </ligand>
</feature>
<evidence type="ECO:0000256" key="7">
    <source>
        <dbReference type="ARBA" id="ARBA00022519"/>
    </source>
</evidence>
<dbReference type="Gene3D" id="1.10.287.3610">
    <property type="match status" value="1"/>
</dbReference>
<comment type="subcellular location">
    <subcellularLocation>
        <location evidence="1 24">Cell inner membrane</location>
        <topology evidence="1 24">Multi-pass membrane protein</topology>
    </subcellularLocation>
</comment>
<comment type="similarity">
    <text evidence="2 24">Belongs to the bacterial diacylglycerol kinase family.</text>
</comment>
<comment type="function">
    <text evidence="24">Catalyzes the ATP-dependent phosphorylation of sn-l,2-diacylglycerol (DAG) to phosphatidic acid. Involved in the recycling of diacylglycerol produced as a by-product during membrane-derived oligosaccharide (MDO) biosynthesis.</text>
</comment>
<feature type="binding site" evidence="23">
    <location>
        <position position="40"/>
    </location>
    <ligand>
        <name>a divalent metal cation</name>
        <dbReference type="ChEBI" id="CHEBI:60240"/>
    </ligand>
</feature>
<feature type="binding site" evidence="22">
    <location>
        <begin position="106"/>
        <end position="107"/>
    </location>
    <ligand>
        <name>ATP</name>
        <dbReference type="ChEBI" id="CHEBI:30616"/>
    </ligand>
</feature>
<geneLocation type="plasmid" evidence="26">
    <name>unnamed</name>
</geneLocation>
<evidence type="ECO:0000313" key="26">
    <source>
        <dbReference type="EMBL" id="QAX88833.1"/>
    </source>
</evidence>
<accession>A0A411AJX0</accession>
<keyword evidence="25" id="KW-0614">Plasmid</keyword>
<evidence type="ECO:0000313" key="25">
    <source>
        <dbReference type="EMBL" id="QAX88201.1"/>
    </source>
</evidence>
<evidence type="ECO:0000256" key="19">
    <source>
        <dbReference type="ARBA" id="ARBA00023264"/>
    </source>
</evidence>
<keyword evidence="6" id="KW-0444">Lipid biosynthesis</keyword>
<feature type="binding site" evidence="22">
    <location>
        <position position="88"/>
    </location>
    <ligand>
        <name>ATP</name>
        <dbReference type="ChEBI" id="CHEBI:30616"/>
    </ligand>
</feature>
<evidence type="ECO:0000256" key="5">
    <source>
        <dbReference type="ARBA" id="ARBA00022475"/>
    </source>
</evidence>
<evidence type="ECO:0000256" key="21">
    <source>
        <dbReference type="PIRSR" id="PIRSR600829-2"/>
    </source>
</evidence>
<keyword evidence="8 24" id="KW-0808">Transferase</keyword>
<dbReference type="InterPro" id="IPR036945">
    <property type="entry name" value="DAGK_sf"/>
</dbReference>
<dbReference type="RefSeq" id="WP_072310979.1">
    <property type="nucleotide sequence ID" value="NZ_CP031883.1"/>
</dbReference>
<keyword evidence="15 24" id="KW-1133">Transmembrane helix</keyword>
<keyword evidence="9 24" id="KW-0812">Transmembrane</keyword>
<evidence type="ECO:0000256" key="23">
    <source>
        <dbReference type="PIRSR" id="PIRSR600829-4"/>
    </source>
</evidence>
<comment type="cofactor">
    <cofactor evidence="23">
        <name>Mg(2+)</name>
        <dbReference type="ChEBI" id="CHEBI:18420"/>
    </cofactor>
    <text evidence="23">Mn(2+), Zn(2+), Cd(2+) and Co(2+) support activity to lesser extents.</text>
</comment>
<dbReference type="EMBL" id="MK112273">
    <property type="protein sequence ID" value="QAX88833.1"/>
    <property type="molecule type" value="Genomic_DNA"/>
</dbReference>
<protein>
    <recommendedName>
        <fullName evidence="4 24">Diacylglycerol kinase</fullName>
        <ecNumber evidence="3 24">2.7.1.107</ecNumber>
    </recommendedName>
</protein>
<dbReference type="GO" id="GO:0046872">
    <property type="term" value="F:metal ion binding"/>
    <property type="evidence" value="ECO:0007669"/>
    <property type="project" value="UniProtKB-KW"/>
</dbReference>
<evidence type="ECO:0000256" key="14">
    <source>
        <dbReference type="ARBA" id="ARBA00022842"/>
    </source>
</evidence>
<dbReference type="GO" id="GO:0005524">
    <property type="term" value="F:ATP binding"/>
    <property type="evidence" value="ECO:0007669"/>
    <property type="project" value="UniProtKB-KW"/>
</dbReference>
<keyword evidence="10 23" id="KW-0479">Metal-binding</keyword>
<evidence type="ECO:0000256" key="6">
    <source>
        <dbReference type="ARBA" id="ARBA00022516"/>
    </source>
</evidence>
<dbReference type="GO" id="GO:0004143">
    <property type="term" value="F:ATP-dependent diacylglycerol kinase activity"/>
    <property type="evidence" value="ECO:0007669"/>
    <property type="project" value="UniProtKB-EC"/>
</dbReference>
<keyword evidence="5" id="KW-1003">Cell membrane</keyword>
<evidence type="ECO:0000256" key="22">
    <source>
        <dbReference type="PIRSR" id="PIRSR600829-3"/>
    </source>
</evidence>
<organism evidence="25">
    <name type="scientific">Klebsiella pneumoniae</name>
    <dbReference type="NCBI Taxonomy" id="573"/>
    <lineage>
        <taxon>Bacteria</taxon>
        <taxon>Pseudomonadati</taxon>
        <taxon>Pseudomonadota</taxon>
        <taxon>Gammaproteobacteria</taxon>
        <taxon>Enterobacterales</taxon>
        <taxon>Enterobacteriaceae</taxon>
        <taxon>Klebsiella/Raoultella group</taxon>
        <taxon>Klebsiella</taxon>
        <taxon>Klebsiella pneumoniae complex</taxon>
    </lineage>
</organism>
<keyword evidence="17 24" id="KW-0472">Membrane</keyword>
<evidence type="ECO:0000256" key="16">
    <source>
        <dbReference type="ARBA" id="ARBA00023098"/>
    </source>
</evidence>
<dbReference type="CDD" id="cd14264">
    <property type="entry name" value="DAGK_IM"/>
    <property type="match status" value="1"/>
</dbReference>
<feature type="binding site" evidence="22">
    <location>
        <position position="40"/>
    </location>
    <ligand>
        <name>ATP</name>
        <dbReference type="ChEBI" id="CHEBI:30616"/>
    </ligand>
</feature>
<proteinExistence type="inferred from homology"/>
<feature type="binding site" evidence="22">
    <location>
        <position position="21"/>
    </location>
    <ligand>
        <name>ATP</name>
        <dbReference type="ChEBI" id="CHEBI:30616"/>
    </ligand>
</feature>
<dbReference type="EMBL" id="MK262711">
    <property type="protein sequence ID" value="QAX88201.1"/>
    <property type="molecule type" value="Genomic_DNA"/>
</dbReference>
<keyword evidence="14 23" id="KW-0460">Magnesium</keyword>
<evidence type="ECO:0000256" key="4">
    <source>
        <dbReference type="ARBA" id="ARBA00017575"/>
    </source>
</evidence>
<dbReference type="AlphaFoldDB" id="A0A411AJX0"/>
<keyword evidence="13 22" id="KW-0067">ATP-binding</keyword>
<evidence type="ECO:0000256" key="15">
    <source>
        <dbReference type="ARBA" id="ARBA00022989"/>
    </source>
</evidence>
<name>A0A411AJX0_KLEPN</name>
<evidence type="ECO:0000256" key="13">
    <source>
        <dbReference type="ARBA" id="ARBA00022840"/>
    </source>
</evidence>
<feature type="active site" description="Proton acceptor" evidence="20">
    <location>
        <position position="81"/>
    </location>
</feature>
<evidence type="ECO:0000256" key="3">
    <source>
        <dbReference type="ARBA" id="ARBA00012133"/>
    </source>
</evidence>
<feature type="binding site" evidence="22">
    <location>
        <position position="28"/>
    </location>
    <ligand>
        <name>ATP</name>
        <dbReference type="ChEBI" id="CHEBI:30616"/>
    </ligand>
</feature>
<evidence type="ECO:0000256" key="11">
    <source>
        <dbReference type="ARBA" id="ARBA00022741"/>
    </source>
</evidence>
<evidence type="ECO:0000256" key="18">
    <source>
        <dbReference type="ARBA" id="ARBA00023209"/>
    </source>
</evidence>
<feature type="binding site" evidence="21">
    <location>
        <position position="110"/>
    </location>
    <ligand>
        <name>substrate</name>
    </ligand>
</feature>
<reference evidence="26" key="1">
    <citation type="submission" date="2018-10" db="EMBL/GenBank/DDBJ databases">
        <title>Klebsiella pneumoniae strain KLB88 NODE_45_length_18662, whole genome shotgun sequence.</title>
        <authorList>
            <person name="Xiang R."/>
            <person name="Wang H."/>
        </authorList>
    </citation>
    <scope>NUCLEOTIDE SEQUENCE</scope>
    <source>
        <strain evidence="26">KLB88</strain>
        <plasmid evidence="26">unnamed</plasmid>
    </source>
</reference>
<dbReference type="PANTHER" id="PTHR34299:SF1">
    <property type="entry name" value="DIACYLGLYCEROL KINASE"/>
    <property type="match status" value="1"/>
</dbReference>
<dbReference type="GO" id="GO:0006654">
    <property type="term" value="P:phosphatidic acid biosynthetic process"/>
    <property type="evidence" value="ECO:0007669"/>
    <property type="project" value="InterPro"/>
</dbReference>
<keyword evidence="18" id="KW-0594">Phospholipid biosynthesis</keyword>
<keyword evidence="11 22" id="KW-0547">Nucleotide-binding</keyword>
<feature type="transmembrane region" description="Helical" evidence="24">
    <location>
        <begin position="46"/>
        <end position="62"/>
    </location>
</feature>
<evidence type="ECO:0000256" key="9">
    <source>
        <dbReference type="ARBA" id="ARBA00022692"/>
    </source>
</evidence>
<evidence type="ECO:0000256" key="2">
    <source>
        <dbReference type="ARBA" id="ARBA00005967"/>
    </source>
</evidence>
<reference evidence="25" key="2">
    <citation type="submission" date="2018-12" db="EMBL/GenBank/DDBJ databases">
        <authorList>
            <person name="Zhang C."/>
            <person name="Qin S."/>
        </authorList>
    </citation>
    <scope>NUCLEOTIDE SEQUENCE</scope>
    <source>
        <strain evidence="25">KP18-29</strain>
        <plasmid evidence="25">p18-29mcr-8.2</plasmid>
    </source>
</reference>
<evidence type="ECO:0000256" key="17">
    <source>
        <dbReference type="ARBA" id="ARBA00023136"/>
    </source>
</evidence>
<dbReference type="InterPro" id="IPR033718">
    <property type="entry name" value="DAGK_prok"/>
</dbReference>
<geneLocation type="plasmid" evidence="25">
    <name>p18-29mcr-8.2</name>
</geneLocation>
<evidence type="ECO:0000256" key="20">
    <source>
        <dbReference type="PIRSR" id="PIRSR600829-1"/>
    </source>
</evidence>
<feature type="transmembrane region" description="Helical" evidence="24">
    <location>
        <begin position="108"/>
        <end position="127"/>
    </location>
</feature>
<keyword evidence="12 24" id="KW-0418">Kinase</keyword>
<dbReference type="EC" id="2.7.1.107" evidence="3 24"/>
<feature type="binding site" evidence="23">
    <location>
        <position position="88"/>
    </location>
    <ligand>
        <name>a divalent metal cation</name>
        <dbReference type="ChEBI" id="CHEBI:60240"/>
    </ligand>
</feature>
<evidence type="ECO:0000256" key="1">
    <source>
        <dbReference type="ARBA" id="ARBA00004429"/>
    </source>
</evidence>
<feature type="binding site" evidence="21">
    <location>
        <position position="21"/>
    </location>
    <ligand>
        <name>substrate</name>
    </ligand>
</feature>
<keyword evidence="7 24" id="KW-0997">Cell inner membrane</keyword>
<keyword evidence="19 24" id="KW-1208">Phospholipid metabolism</keyword>
<dbReference type="PANTHER" id="PTHR34299">
    <property type="entry name" value="DIACYLGLYCEROL KINASE"/>
    <property type="match status" value="1"/>
</dbReference>
<dbReference type="InterPro" id="IPR000829">
    <property type="entry name" value="DAGK"/>
</dbReference>
<feature type="binding site" evidence="22">
    <location>
        <begin position="97"/>
        <end position="99"/>
    </location>
    <ligand>
        <name>ATP</name>
        <dbReference type="ChEBI" id="CHEBI:30616"/>
    </ligand>
</feature>
<comment type="catalytic activity">
    <reaction evidence="24">
        <text>a 1,2-diacyl-sn-glycerol + ATP = a 1,2-diacyl-sn-glycero-3-phosphate + ADP + H(+)</text>
        <dbReference type="Rhea" id="RHEA:10272"/>
        <dbReference type="ChEBI" id="CHEBI:15378"/>
        <dbReference type="ChEBI" id="CHEBI:17815"/>
        <dbReference type="ChEBI" id="CHEBI:30616"/>
        <dbReference type="ChEBI" id="CHEBI:58608"/>
        <dbReference type="ChEBI" id="CHEBI:456216"/>
        <dbReference type="EC" id="2.7.1.107"/>
    </reaction>
</comment>
<feature type="transmembrane region" description="Helical" evidence="24">
    <location>
        <begin position="68"/>
        <end position="87"/>
    </location>
</feature>
<evidence type="ECO:0000256" key="24">
    <source>
        <dbReference type="RuleBase" id="RU363065"/>
    </source>
</evidence>
<evidence type="ECO:0000256" key="8">
    <source>
        <dbReference type="ARBA" id="ARBA00022679"/>
    </source>
</evidence>
<keyword evidence="16 24" id="KW-0443">Lipid metabolism</keyword>
<sequence length="129" mass="14341">MQQIQQERNRKFPHSKTGVKRIIGTAIYSWDGFIAAFRSEAAFRQLLIIHGILIIASFFLNVNSVEQALMLAVCLISLLVELLNSAIEATIDRISLEIHPLSKKAKDMGSAAQTFALITVAIVWGVLLY</sequence>
<evidence type="ECO:0000256" key="10">
    <source>
        <dbReference type="ARBA" id="ARBA00022723"/>
    </source>
</evidence>